<evidence type="ECO:0000256" key="2">
    <source>
        <dbReference type="SAM" id="SignalP"/>
    </source>
</evidence>
<dbReference type="Proteomes" id="UP000245423">
    <property type="component" value="Chromosome 1"/>
</dbReference>
<dbReference type="PANTHER" id="PTHR30535">
    <property type="entry name" value="VITAMIN B12-BINDING PROTEIN"/>
    <property type="match status" value="1"/>
</dbReference>
<feature type="domain" description="Fe/B12 periplasmic-binding" evidence="3">
    <location>
        <begin position="63"/>
        <end position="332"/>
    </location>
</feature>
<feature type="signal peptide" evidence="2">
    <location>
        <begin position="1"/>
        <end position="23"/>
    </location>
</feature>
<dbReference type="PANTHER" id="PTHR30535:SF34">
    <property type="entry name" value="MOLYBDATE-BINDING PROTEIN MOLA"/>
    <property type="match status" value="1"/>
</dbReference>
<dbReference type="Gene3D" id="1.20.58.2180">
    <property type="match status" value="1"/>
</dbReference>
<proteinExistence type="inferred from homology"/>
<evidence type="ECO:0000259" key="3">
    <source>
        <dbReference type="PROSITE" id="PS50983"/>
    </source>
</evidence>
<dbReference type="PROSITE" id="PS50983">
    <property type="entry name" value="FE_B12_PBP"/>
    <property type="match status" value="1"/>
</dbReference>
<feature type="chain" id="PRO_5012702571" evidence="2">
    <location>
        <begin position="24"/>
        <end position="368"/>
    </location>
</feature>
<accession>A0A1M4PT38</accession>
<dbReference type="RefSeq" id="WP_109840746.1">
    <property type="nucleotide sequence ID" value="NZ_LT669839.1"/>
</dbReference>
<dbReference type="GO" id="GO:0071281">
    <property type="term" value="P:cellular response to iron ion"/>
    <property type="evidence" value="ECO:0007669"/>
    <property type="project" value="TreeGrafter"/>
</dbReference>
<evidence type="ECO:0000313" key="4">
    <source>
        <dbReference type="EMBL" id="SHD78659.1"/>
    </source>
</evidence>
<dbReference type="Gene3D" id="3.40.50.1980">
    <property type="entry name" value="Nitrogenase molybdenum iron protein domain"/>
    <property type="match status" value="2"/>
</dbReference>
<reference evidence="4 5" key="1">
    <citation type="submission" date="2016-11" db="EMBL/GenBank/DDBJ databases">
        <authorList>
            <person name="Manzoor S."/>
        </authorList>
    </citation>
    <scope>NUCLEOTIDE SEQUENCE [LARGE SCALE GENOMIC DNA]</scope>
    <source>
        <strain evidence="4">Clostridium ultunense strain Esp</strain>
    </source>
</reference>
<sequence>MFKRKVSLFIVIAIILSMLVGCADDTIKENDNIIDEQGAEVKEDIEIEDMAGRIVLIPAKVDKAFSTSPTGTILLYSLNPEKMLGWNYDLREGEKRFIDEKYHSLPNLGGAGKNAINIEEVLKLDPTVLIMMEELDDGSISKAEELEEQTGKPVILLDSSLYRLEEAYNILGKVLREEEKAGELANYCRETMEDIEKKAPKIKEEEKVRVYYAEGPNGLETEPSGSWHAETIDIVGGENVAEVAIKGNKGKSEVSIEQLLKWNPDIIISWDDERGGYYSEIFKDPAWQDIKAVRDKEIYEIPNSPFNWFDRPPSSNRILGVKWIGNLLYPDAFDYNIKEEVKEFYDKFYHYQLNDEELDDLLKNSIRH</sequence>
<keyword evidence="5" id="KW-1185">Reference proteome</keyword>
<dbReference type="InterPro" id="IPR002491">
    <property type="entry name" value="ABC_transptr_periplasmic_BD"/>
</dbReference>
<dbReference type="AlphaFoldDB" id="A0A1M4PT38"/>
<dbReference type="Pfam" id="PF01497">
    <property type="entry name" value="Peripla_BP_2"/>
    <property type="match status" value="1"/>
</dbReference>
<organism evidence="4 5">
    <name type="scientific">[Clostridium] ultunense Esp</name>
    <dbReference type="NCBI Taxonomy" id="1288971"/>
    <lineage>
        <taxon>Bacteria</taxon>
        <taxon>Bacillati</taxon>
        <taxon>Bacillota</taxon>
        <taxon>Tissierellia</taxon>
        <taxon>Tissierellales</taxon>
        <taxon>Tepidimicrobiaceae</taxon>
        <taxon>Schnuerera</taxon>
    </lineage>
</organism>
<dbReference type="OrthoDB" id="9787830at2"/>
<evidence type="ECO:0000256" key="1">
    <source>
        <dbReference type="ARBA" id="ARBA00008814"/>
    </source>
</evidence>
<keyword evidence="2" id="KW-0732">Signal</keyword>
<dbReference type="SUPFAM" id="SSF53807">
    <property type="entry name" value="Helical backbone' metal receptor"/>
    <property type="match status" value="1"/>
</dbReference>
<dbReference type="PROSITE" id="PS51257">
    <property type="entry name" value="PROKAR_LIPOPROTEIN"/>
    <property type="match status" value="1"/>
</dbReference>
<dbReference type="EMBL" id="LT669839">
    <property type="protein sequence ID" value="SHD78659.1"/>
    <property type="molecule type" value="Genomic_DNA"/>
</dbReference>
<name>A0A1M4PT38_9FIRM</name>
<comment type="similarity">
    <text evidence="1">Belongs to the bacterial solute-binding protein 8 family.</text>
</comment>
<dbReference type="InterPro" id="IPR050902">
    <property type="entry name" value="ABC_Transporter_SBP"/>
</dbReference>
<evidence type="ECO:0000313" key="5">
    <source>
        <dbReference type="Proteomes" id="UP000245423"/>
    </source>
</evidence>
<gene>
    <name evidence="4" type="ORF">CUESP1_3337</name>
</gene>
<protein>
    <submittedName>
        <fullName evidence="4">ABC-type transporter, periplasmic subunit</fullName>
    </submittedName>
</protein>